<comment type="caution">
    <text evidence="8">The sequence shown here is derived from an EMBL/GenBank/DDBJ whole genome shotgun (WGS) entry which is preliminary data.</text>
</comment>
<feature type="transmembrane region" description="Helical" evidence="6">
    <location>
        <begin position="263"/>
        <end position="285"/>
    </location>
</feature>
<dbReference type="PANTHER" id="PTHR23501">
    <property type="entry name" value="MAJOR FACILITATOR SUPERFAMILY"/>
    <property type="match status" value="1"/>
</dbReference>
<dbReference type="PROSITE" id="PS50850">
    <property type="entry name" value="MFS"/>
    <property type="match status" value="1"/>
</dbReference>
<dbReference type="GO" id="GO:0022857">
    <property type="term" value="F:transmembrane transporter activity"/>
    <property type="evidence" value="ECO:0007669"/>
    <property type="project" value="InterPro"/>
</dbReference>
<sequence length="588" mass="63405">MEMKTEIPQEVLMVDSQERDPDSSSDASSDTIATTYPSVWRQAIIVTGLLLGIFLNIIATAIPAITSHFNSLAESGWYGSSFFLAYSAFQSLWGKAYKYFDMKYVFLISMVVFEIGCLIGGIAPSSAVLIVGRVVQGAGAAGILSGCYSIAGFVSPADKVPLIIGMIGTIFSIASVIGPLLGGLFTSDPHLTWRWCFYINLPIGGVPIFIILFFFKTPPHAKTANKDSVKEIALSFDPLGVVLFAAALASYLLALTWGGTEKAWNSSTIIGLLITWILLTIIFVVNEFWQGERALIVVRLFKNRDMWVNGIVLFFYFGAYFAIVYSLPTYFQAVLELTPGESGIRTIAIIGSTSVASLFGSVLFGKYGRYTLFQITGIGAAAIAGGLIYTLDIDTSLGKQLGYQILLGAGIGWIVQIPPIVAGIVNKQADKPVGTAAVLGEHFFFLGTWHHVHLFITVSSSHTTTTNLSSHILVIQFYSASVGISAASAIINNILVQKVPIYAPETTPTEILSIGPYDLSSRFSGATLLGIKKAYIDGLRASWALSIGLWGVAFFCTFLAKWPGRIVPAREDAASDTEEKKSPAALHI</sequence>
<dbReference type="SUPFAM" id="SSF103473">
    <property type="entry name" value="MFS general substrate transporter"/>
    <property type="match status" value="1"/>
</dbReference>
<feature type="domain" description="Major facilitator superfamily (MFS) profile" evidence="7">
    <location>
        <begin position="40"/>
        <end position="588"/>
    </location>
</feature>
<keyword evidence="9" id="KW-1185">Reference proteome</keyword>
<keyword evidence="2" id="KW-0813">Transport</keyword>
<feature type="transmembrane region" description="Helical" evidence="6">
    <location>
        <begin position="472"/>
        <end position="495"/>
    </location>
</feature>
<dbReference type="InterPro" id="IPR020846">
    <property type="entry name" value="MFS_dom"/>
</dbReference>
<feature type="transmembrane region" description="Helical" evidence="6">
    <location>
        <begin position="541"/>
        <end position="560"/>
    </location>
</feature>
<evidence type="ECO:0000256" key="4">
    <source>
        <dbReference type="ARBA" id="ARBA00022989"/>
    </source>
</evidence>
<dbReference type="InterPro" id="IPR011701">
    <property type="entry name" value="MFS"/>
</dbReference>
<dbReference type="InterPro" id="IPR036259">
    <property type="entry name" value="MFS_trans_sf"/>
</dbReference>
<protein>
    <recommendedName>
        <fullName evidence="7">Major facilitator superfamily (MFS) profile domain-containing protein</fullName>
    </recommendedName>
</protein>
<proteinExistence type="predicted"/>
<organism evidence="8 9">
    <name type="scientific">Xylaria bambusicola</name>
    <dbReference type="NCBI Taxonomy" id="326684"/>
    <lineage>
        <taxon>Eukaryota</taxon>
        <taxon>Fungi</taxon>
        <taxon>Dikarya</taxon>
        <taxon>Ascomycota</taxon>
        <taxon>Pezizomycotina</taxon>
        <taxon>Sordariomycetes</taxon>
        <taxon>Xylariomycetidae</taxon>
        <taxon>Xylariales</taxon>
        <taxon>Xylariaceae</taxon>
        <taxon>Xylaria</taxon>
    </lineage>
</organism>
<evidence type="ECO:0000256" key="1">
    <source>
        <dbReference type="ARBA" id="ARBA00004141"/>
    </source>
</evidence>
<dbReference type="Gene3D" id="1.20.1250.20">
    <property type="entry name" value="MFS general substrate transporter like domains"/>
    <property type="match status" value="1"/>
</dbReference>
<gene>
    <name evidence="8" type="ORF">RRF57_012997</name>
</gene>
<evidence type="ECO:0000256" key="2">
    <source>
        <dbReference type="ARBA" id="ARBA00022448"/>
    </source>
</evidence>
<feature type="transmembrane region" description="Helical" evidence="6">
    <location>
        <begin position="403"/>
        <end position="425"/>
    </location>
</feature>
<keyword evidence="4 6" id="KW-1133">Transmembrane helix</keyword>
<evidence type="ECO:0000256" key="6">
    <source>
        <dbReference type="SAM" id="Phobius"/>
    </source>
</evidence>
<dbReference type="GO" id="GO:0005886">
    <property type="term" value="C:plasma membrane"/>
    <property type="evidence" value="ECO:0007669"/>
    <property type="project" value="TreeGrafter"/>
</dbReference>
<dbReference type="PANTHER" id="PTHR23501:SF177">
    <property type="entry name" value="MAJOR FACILITATOR SUPERFAMILY (MFS) PROFILE DOMAIN-CONTAINING PROTEIN-RELATED"/>
    <property type="match status" value="1"/>
</dbReference>
<feature type="transmembrane region" description="Helical" evidence="6">
    <location>
        <begin position="105"/>
        <end position="131"/>
    </location>
</feature>
<feature type="transmembrane region" description="Helical" evidence="6">
    <location>
        <begin position="306"/>
        <end position="327"/>
    </location>
</feature>
<dbReference type="EMBL" id="JAWHQM010000104">
    <property type="protein sequence ID" value="KAK5637284.1"/>
    <property type="molecule type" value="Genomic_DNA"/>
</dbReference>
<keyword evidence="5 6" id="KW-0472">Membrane</keyword>
<evidence type="ECO:0000313" key="9">
    <source>
        <dbReference type="Proteomes" id="UP001305414"/>
    </source>
</evidence>
<keyword evidence="3 6" id="KW-0812">Transmembrane</keyword>
<evidence type="ECO:0000313" key="8">
    <source>
        <dbReference type="EMBL" id="KAK5637284.1"/>
    </source>
</evidence>
<accession>A0AAN7UYT8</accession>
<evidence type="ECO:0000256" key="3">
    <source>
        <dbReference type="ARBA" id="ARBA00022692"/>
    </source>
</evidence>
<feature type="transmembrane region" description="Helical" evidence="6">
    <location>
        <begin position="347"/>
        <end position="365"/>
    </location>
</feature>
<feature type="transmembrane region" description="Helical" evidence="6">
    <location>
        <begin position="236"/>
        <end position="257"/>
    </location>
</feature>
<reference evidence="8 9" key="1">
    <citation type="submission" date="2023-10" db="EMBL/GenBank/DDBJ databases">
        <title>Draft genome sequence of Xylaria bambusicola isolate GMP-LS, the root and basal stem rot pathogen of sugarcane in Indonesia.</title>
        <authorList>
            <person name="Selvaraj P."/>
            <person name="Muralishankar V."/>
            <person name="Muruganantham S."/>
            <person name="Sp S."/>
            <person name="Haryani S."/>
            <person name="Lau K.J.X."/>
            <person name="Naqvi N.I."/>
        </authorList>
    </citation>
    <scope>NUCLEOTIDE SEQUENCE [LARGE SCALE GENOMIC DNA]</scope>
    <source>
        <strain evidence="8">GMP-LS</strain>
    </source>
</reference>
<feature type="transmembrane region" description="Helical" evidence="6">
    <location>
        <begin position="77"/>
        <end position="93"/>
    </location>
</feature>
<dbReference type="AlphaFoldDB" id="A0AAN7UYT8"/>
<comment type="subcellular location">
    <subcellularLocation>
        <location evidence="1">Membrane</location>
        <topology evidence="1">Multi-pass membrane protein</topology>
    </subcellularLocation>
</comment>
<name>A0AAN7UYT8_9PEZI</name>
<feature type="transmembrane region" description="Helical" evidence="6">
    <location>
        <begin position="197"/>
        <end position="215"/>
    </location>
</feature>
<evidence type="ECO:0000256" key="5">
    <source>
        <dbReference type="ARBA" id="ARBA00023136"/>
    </source>
</evidence>
<dbReference type="Proteomes" id="UP001305414">
    <property type="component" value="Unassembled WGS sequence"/>
</dbReference>
<feature type="transmembrane region" description="Helical" evidence="6">
    <location>
        <begin position="162"/>
        <end position="185"/>
    </location>
</feature>
<dbReference type="Gene3D" id="1.20.1720.10">
    <property type="entry name" value="Multidrug resistance protein D"/>
    <property type="match status" value="1"/>
</dbReference>
<feature type="transmembrane region" description="Helical" evidence="6">
    <location>
        <begin position="432"/>
        <end position="452"/>
    </location>
</feature>
<feature type="transmembrane region" description="Helical" evidence="6">
    <location>
        <begin position="137"/>
        <end position="155"/>
    </location>
</feature>
<feature type="transmembrane region" description="Helical" evidence="6">
    <location>
        <begin position="372"/>
        <end position="391"/>
    </location>
</feature>
<dbReference type="Pfam" id="PF07690">
    <property type="entry name" value="MFS_1"/>
    <property type="match status" value="1"/>
</dbReference>
<evidence type="ECO:0000259" key="7">
    <source>
        <dbReference type="PROSITE" id="PS50850"/>
    </source>
</evidence>
<feature type="transmembrane region" description="Helical" evidence="6">
    <location>
        <begin position="43"/>
        <end position="65"/>
    </location>
</feature>